<keyword evidence="4" id="KW-1185">Reference proteome</keyword>
<sequence>MGTRGSTVHGRLRNGVTWLAATALVTGLAAVTTTAVTTAPASGAPTAAPARPGGCPDVRVVWAGGRSREAAVRELRRVPGQRVSVTAVVAAAPRLSLADLDDVRRQGLRHRHFAGWRAHARHAVRVLDRSAEACPGTMLVLGGHSEGAVVAREAARRLTRPGHDAARRHLGGLWLLGDPLHERRRDQGQRVLEGVLAGRGPAVPRWIRRADMLARSCFGTSPSADRCVAGRDRGRHVGALRYDRTSFFGRAGRLRSRRRPRAGDRQAQGAGAAESARPARVRAAAVRKLRGACGSQAGTSSDGLPMGVRPSGSACGAGSSRRRAPDGDRGPRRASAGRRARHRPVSRGVDSRPANAPSWGASVSDDARVVAYVSTATNLVRGDRPAGRRLRARAYAWDATTGRTELVSVDASGRPVGASDVQVSGSGRYVLFHDPHAGVRWLRDRVAGTSVAVPQGVVRAASLSRTDERHLRGRRHHPPLERRQRGRRGPRRGRLPGGVARRHAPGARRRRDPADLGLGRGSVLASGE</sequence>
<dbReference type="InterPro" id="IPR000675">
    <property type="entry name" value="Cutinase/axe"/>
</dbReference>
<dbReference type="GO" id="GO:0016787">
    <property type="term" value="F:hydrolase activity"/>
    <property type="evidence" value="ECO:0007669"/>
    <property type="project" value="UniProtKB-KW"/>
</dbReference>
<gene>
    <name evidence="3" type="ORF">EXE59_00005</name>
</gene>
<evidence type="ECO:0000313" key="4">
    <source>
        <dbReference type="Proteomes" id="UP000297496"/>
    </source>
</evidence>
<feature type="compositionally biased region" description="Basic residues" evidence="2">
    <location>
        <begin position="484"/>
        <end position="511"/>
    </location>
</feature>
<dbReference type="OrthoDB" id="39703at2"/>
<dbReference type="AlphaFoldDB" id="A0A4Z1CNL2"/>
<proteinExistence type="predicted"/>
<feature type="region of interest" description="Disordered" evidence="2">
    <location>
        <begin position="464"/>
        <end position="528"/>
    </location>
</feature>
<feature type="compositionally biased region" description="Basic residues" evidence="2">
    <location>
        <begin position="335"/>
        <end position="345"/>
    </location>
</feature>
<feature type="non-terminal residue" evidence="3">
    <location>
        <position position="528"/>
    </location>
</feature>
<evidence type="ECO:0000313" key="3">
    <source>
        <dbReference type="EMBL" id="TGN66565.1"/>
    </source>
</evidence>
<dbReference type="EMBL" id="SRRO01000001">
    <property type="protein sequence ID" value="TGN66565.1"/>
    <property type="molecule type" value="Genomic_DNA"/>
</dbReference>
<organism evidence="3 4">
    <name type="scientific">Nocardioides eburneiflavus</name>
    <dbReference type="NCBI Taxonomy" id="2518372"/>
    <lineage>
        <taxon>Bacteria</taxon>
        <taxon>Bacillati</taxon>
        <taxon>Actinomycetota</taxon>
        <taxon>Actinomycetes</taxon>
        <taxon>Propionibacteriales</taxon>
        <taxon>Nocardioidaceae</taxon>
        <taxon>Nocardioides</taxon>
    </lineage>
</organism>
<keyword evidence="1" id="KW-0378">Hydrolase</keyword>
<dbReference type="Gene3D" id="3.40.50.1820">
    <property type="entry name" value="alpha/beta hydrolase"/>
    <property type="match status" value="1"/>
</dbReference>
<evidence type="ECO:0000256" key="1">
    <source>
        <dbReference type="ARBA" id="ARBA00022801"/>
    </source>
</evidence>
<feature type="compositionally biased region" description="Low complexity" evidence="2">
    <location>
        <begin position="265"/>
        <end position="284"/>
    </location>
</feature>
<evidence type="ECO:0000256" key="2">
    <source>
        <dbReference type="SAM" id="MobiDB-lite"/>
    </source>
</evidence>
<reference evidence="3 4" key="1">
    <citation type="submission" date="2019-04" db="EMBL/GenBank/DDBJ databases">
        <title>Three New Species of Nocardioides, Nocardioides euryhalodurans sp. nov., Nocardioides seonyuensis sp. nov. and Nocardioides eburneoflavus sp. nov. Isolated from Soil.</title>
        <authorList>
            <person name="Roh S.G."/>
            <person name="Lee C."/>
            <person name="Kim M.-K."/>
            <person name="Kim S.B."/>
        </authorList>
    </citation>
    <scope>NUCLEOTIDE SEQUENCE [LARGE SCALE GENOMIC DNA]</scope>
    <source>
        <strain evidence="3 4">MMS17-SY213</strain>
    </source>
</reference>
<dbReference type="Proteomes" id="UP000297496">
    <property type="component" value="Unassembled WGS sequence"/>
</dbReference>
<dbReference type="Pfam" id="PF01083">
    <property type="entry name" value="Cutinase"/>
    <property type="match status" value="1"/>
</dbReference>
<dbReference type="InterPro" id="IPR029058">
    <property type="entry name" value="AB_hydrolase_fold"/>
</dbReference>
<protein>
    <submittedName>
        <fullName evidence="3">Cutinase family protein</fullName>
    </submittedName>
</protein>
<feature type="region of interest" description="Disordered" evidence="2">
    <location>
        <begin position="251"/>
        <end position="360"/>
    </location>
</feature>
<name>A0A4Z1CNL2_9ACTN</name>
<dbReference type="SUPFAM" id="SSF53474">
    <property type="entry name" value="alpha/beta-Hydrolases"/>
    <property type="match status" value="1"/>
</dbReference>
<accession>A0A4Z1CNL2</accession>
<comment type="caution">
    <text evidence="3">The sequence shown here is derived from an EMBL/GenBank/DDBJ whole genome shotgun (WGS) entry which is preliminary data.</text>
</comment>